<dbReference type="GO" id="GO:0022625">
    <property type="term" value="C:cytosolic large ribosomal subunit"/>
    <property type="evidence" value="ECO:0007669"/>
    <property type="project" value="TreeGrafter"/>
</dbReference>
<evidence type="ECO:0000256" key="4">
    <source>
        <dbReference type="ARBA" id="ARBA00035204"/>
    </source>
</evidence>
<dbReference type="SUPFAM" id="SSF46561">
    <property type="entry name" value="Ribosomal protein L29 (L29p)"/>
    <property type="match status" value="1"/>
</dbReference>
<dbReference type="PANTHER" id="PTHR10916">
    <property type="entry name" value="60S RIBOSOMAL PROTEIN L35/50S RIBOSOMAL PROTEIN L29"/>
    <property type="match status" value="1"/>
</dbReference>
<name>A0A0H4T8C2_9BACT</name>
<keyword evidence="2 5" id="KW-0689">Ribosomal protein</keyword>
<protein>
    <recommendedName>
        <fullName evidence="4 5">Large ribosomal subunit protein uL29</fullName>
    </recommendedName>
</protein>
<evidence type="ECO:0000256" key="2">
    <source>
        <dbReference type="ARBA" id="ARBA00022980"/>
    </source>
</evidence>
<dbReference type="NCBIfam" id="TIGR00012">
    <property type="entry name" value="L29"/>
    <property type="match status" value="1"/>
</dbReference>
<dbReference type="InterPro" id="IPR001854">
    <property type="entry name" value="Ribosomal_uL29"/>
</dbReference>
<dbReference type="GO" id="GO:0003735">
    <property type="term" value="F:structural constituent of ribosome"/>
    <property type="evidence" value="ECO:0007669"/>
    <property type="project" value="InterPro"/>
</dbReference>
<evidence type="ECO:0000256" key="1">
    <source>
        <dbReference type="ARBA" id="ARBA00009254"/>
    </source>
</evidence>
<keyword evidence="3 5" id="KW-0687">Ribonucleoprotein</keyword>
<evidence type="ECO:0000256" key="3">
    <source>
        <dbReference type="ARBA" id="ARBA00023274"/>
    </source>
</evidence>
<dbReference type="InterPro" id="IPR036049">
    <property type="entry name" value="Ribosomal_uL29_sf"/>
</dbReference>
<dbReference type="Gene3D" id="1.10.287.310">
    <property type="match status" value="1"/>
</dbReference>
<dbReference type="HAMAP" id="MF_00374">
    <property type="entry name" value="Ribosomal_uL29"/>
    <property type="match status" value="1"/>
</dbReference>
<dbReference type="FunFam" id="1.10.287.310:FF:000001">
    <property type="entry name" value="50S ribosomal protein L29"/>
    <property type="match status" value="1"/>
</dbReference>
<reference evidence="6" key="1">
    <citation type="journal article" date="2015" name="ISME J.">
        <title>Aquifer environment selects for microbial species cohorts in sediment and groundwater.</title>
        <authorList>
            <person name="Hug L.A."/>
            <person name="Thomas B.C."/>
            <person name="Brown C.T."/>
            <person name="Frischkorn K.R."/>
            <person name="Williams K.H."/>
            <person name="Tringe S.G."/>
            <person name="Banfield J.F."/>
        </authorList>
    </citation>
    <scope>NUCLEOTIDE SEQUENCE</scope>
</reference>
<dbReference type="InterPro" id="IPR050063">
    <property type="entry name" value="Ribosomal_protein_uL29"/>
</dbReference>
<accession>A0A0H4T8C2</accession>
<dbReference type="PANTHER" id="PTHR10916:SF0">
    <property type="entry name" value="LARGE RIBOSOMAL SUBUNIT PROTEIN UL29C"/>
    <property type="match status" value="1"/>
</dbReference>
<evidence type="ECO:0000313" key="6">
    <source>
        <dbReference type="EMBL" id="AKQ04133.1"/>
    </source>
</evidence>
<dbReference type="GO" id="GO:0006412">
    <property type="term" value="P:translation"/>
    <property type="evidence" value="ECO:0007669"/>
    <property type="project" value="UniProtKB-UniRule"/>
</dbReference>
<dbReference type="CDD" id="cd00427">
    <property type="entry name" value="Ribosomal_L29_HIP"/>
    <property type="match status" value="1"/>
</dbReference>
<organism evidence="6">
    <name type="scientific">uncultured bacterium Rifle_16ft_4_minimus_4190</name>
    <dbReference type="NCBI Taxonomy" id="1665159"/>
    <lineage>
        <taxon>Bacteria</taxon>
        <taxon>environmental samples</taxon>
    </lineage>
</organism>
<dbReference type="Pfam" id="PF00831">
    <property type="entry name" value="Ribosomal_L29"/>
    <property type="match status" value="1"/>
</dbReference>
<gene>
    <name evidence="5 6" type="primary">rpmC</name>
</gene>
<proteinExistence type="inferred from homology"/>
<evidence type="ECO:0000256" key="5">
    <source>
        <dbReference type="HAMAP-Rule" id="MF_00374"/>
    </source>
</evidence>
<dbReference type="EMBL" id="KT007029">
    <property type="protein sequence ID" value="AKQ04133.1"/>
    <property type="molecule type" value="Genomic_DNA"/>
</dbReference>
<dbReference type="AlphaFoldDB" id="A0A0H4T8C2"/>
<sequence length="75" mass="8774">MKIKELRDMTVDELLKKSEEMRSELLNLRFQAARKVLENPTRVHIVKKDIARINTLLGEKKSAQNQMQVKGKNLK</sequence>
<comment type="similarity">
    <text evidence="1 5">Belongs to the universal ribosomal protein uL29 family.</text>
</comment>